<organism evidence="1 2">
    <name type="scientific">Bathymodiolus azoricus thioautotrophic gill symbiont</name>
    <dbReference type="NCBI Taxonomy" id="235205"/>
    <lineage>
        <taxon>Bacteria</taxon>
        <taxon>Pseudomonadati</taxon>
        <taxon>Pseudomonadota</taxon>
        <taxon>Gammaproteobacteria</taxon>
        <taxon>sulfur-oxidizing symbionts</taxon>
    </lineage>
</organism>
<evidence type="ECO:0000313" key="1">
    <source>
        <dbReference type="EMBL" id="SEH88365.1"/>
    </source>
</evidence>
<name>A0A1H6LSB2_9GAMM</name>
<protein>
    <submittedName>
        <fullName evidence="1">Secreted protein</fullName>
    </submittedName>
</protein>
<accession>A0A1H6LSB2</accession>
<evidence type="ECO:0000313" key="2">
    <source>
        <dbReference type="Proteomes" id="UP000198559"/>
    </source>
</evidence>
<dbReference type="EMBL" id="CVUD02000208">
    <property type="protein sequence ID" value="SEH88365.1"/>
    <property type="molecule type" value="Genomic_DNA"/>
</dbReference>
<sequence length="46" mass="4954">MVNNCCTGLITILSTINSLLAVSPCDLRNKERIRASSSFNNTGLVI</sequence>
<reference evidence="2" key="1">
    <citation type="submission" date="2016-06" db="EMBL/GenBank/DDBJ databases">
        <authorList>
            <person name="Petersen J."/>
            <person name="Sayavedra L."/>
        </authorList>
    </citation>
    <scope>NUCLEOTIDE SEQUENCE [LARGE SCALE GENOMIC DNA]</scope>
    <source>
        <strain evidence="2">BazSymB</strain>
    </source>
</reference>
<dbReference type="Proteomes" id="UP000198559">
    <property type="component" value="Unassembled WGS sequence"/>
</dbReference>
<proteinExistence type="predicted"/>
<gene>
    <name evidence="1" type="ORF">BAZSYMB_SCAFFOLD00078_6</name>
</gene>
<dbReference type="AlphaFoldDB" id="A0A1H6LSB2"/>